<dbReference type="Gene3D" id="3.40.50.1820">
    <property type="entry name" value="alpha/beta hydrolase"/>
    <property type="match status" value="1"/>
</dbReference>
<dbReference type="Proteomes" id="UP000218418">
    <property type="component" value="Chromosome"/>
</dbReference>
<protein>
    <submittedName>
        <fullName evidence="2">Alpha/beta hydrolase fold protein</fullName>
    </submittedName>
</protein>
<dbReference type="PRINTS" id="PR00111">
    <property type="entry name" value="ABHYDROLASE"/>
</dbReference>
<evidence type="ECO:0000259" key="1">
    <source>
        <dbReference type="Pfam" id="PF00561"/>
    </source>
</evidence>
<proteinExistence type="predicted"/>
<dbReference type="InterPro" id="IPR000073">
    <property type="entry name" value="AB_hydrolase_1"/>
</dbReference>
<dbReference type="InterPro" id="IPR029058">
    <property type="entry name" value="AB_hydrolase_fold"/>
</dbReference>
<dbReference type="AlphaFoldDB" id="A0A1Z4LMX6"/>
<evidence type="ECO:0000313" key="3">
    <source>
        <dbReference type="Proteomes" id="UP000218418"/>
    </source>
</evidence>
<dbReference type="PANTHER" id="PTHR46438:SF2">
    <property type="entry name" value="ALPHA_BETA-HYDROLASES SUPERFAMILY PROTEIN"/>
    <property type="match status" value="1"/>
</dbReference>
<keyword evidence="3" id="KW-1185">Reference proteome</keyword>
<name>A0A1Z4LMX6_9CYAN</name>
<dbReference type="EMBL" id="AP018227">
    <property type="protein sequence ID" value="BAY82563.1"/>
    <property type="molecule type" value="Genomic_DNA"/>
</dbReference>
<accession>A0A1Z4LMX6</accession>
<dbReference type="PANTHER" id="PTHR46438">
    <property type="entry name" value="ALPHA/BETA-HYDROLASES SUPERFAMILY PROTEIN"/>
    <property type="match status" value="1"/>
</dbReference>
<dbReference type="GO" id="GO:0016787">
    <property type="term" value="F:hydrolase activity"/>
    <property type="evidence" value="ECO:0007669"/>
    <property type="project" value="UniProtKB-KW"/>
</dbReference>
<dbReference type="SUPFAM" id="SSF53474">
    <property type="entry name" value="alpha/beta-Hydrolases"/>
    <property type="match status" value="1"/>
</dbReference>
<evidence type="ECO:0000313" key="2">
    <source>
        <dbReference type="EMBL" id="BAY82563.1"/>
    </source>
</evidence>
<keyword evidence="2" id="KW-0378">Hydrolase</keyword>
<feature type="domain" description="AB hydrolase-1" evidence="1">
    <location>
        <begin position="37"/>
        <end position="293"/>
    </location>
</feature>
<reference evidence="2 3" key="1">
    <citation type="submission" date="2017-06" db="EMBL/GenBank/DDBJ databases">
        <title>Genome sequencing of cyanobaciteial culture collection at National Institute for Environmental Studies (NIES).</title>
        <authorList>
            <person name="Hirose Y."/>
            <person name="Shimura Y."/>
            <person name="Fujisawa T."/>
            <person name="Nakamura Y."/>
            <person name="Kawachi M."/>
        </authorList>
    </citation>
    <scope>NUCLEOTIDE SEQUENCE [LARGE SCALE GENOMIC DNA]</scope>
    <source>
        <strain evidence="2 3">NIES-267</strain>
    </source>
</reference>
<dbReference type="Pfam" id="PF00561">
    <property type="entry name" value="Abhydrolase_1"/>
    <property type="match status" value="1"/>
</dbReference>
<gene>
    <name evidence="2" type="ORF">NIES267_20440</name>
</gene>
<organism evidence="2 3">
    <name type="scientific">Calothrix parasitica NIES-267</name>
    <dbReference type="NCBI Taxonomy" id="1973488"/>
    <lineage>
        <taxon>Bacteria</taxon>
        <taxon>Bacillati</taxon>
        <taxon>Cyanobacteriota</taxon>
        <taxon>Cyanophyceae</taxon>
        <taxon>Nostocales</taxon>
        <taxon>Calotrichaceae</taxon>
        <taxon>Calothrix</taxon>
    </lineage>
</organism>
<sequence length="311" mass="35176">MQLATVTSTTPIPGKYWQWRGHNVYYVKAGEKHSQRPPLLLVHGFGASTDHWRKNIAELQSHFEIYAIDLLGFGRSQKPKIQYGGDLWRDQLNDFIAEVIGDKAVLAGNSLGGYASLCVAAQCPESVAGLVLLNSAGPFSQDQPTTEPEALQSEIEPPLNEKLQKLLGDFAKLIFKQPLAQFILFQYIRQPWVIRQTLEKVYLDKSAITDQLIEEIRRPSGDKGAFDVFCSVFSTPQGEKVDVLLQQLTCPLLLLWGEADPWMNAKERSQKFRQYYPQLTEHYLRAGHCPHDEVPTKLNALLRDWVLGIES</sequence>
<dbReference type="OrthoDB" id="505456at2"/>